<dbReference type="Pfam" id="PF13860">
    <property type="entry name" value="FlgD_ig"/>
    <property type="match status" value="1"/>
</dbReference>
<feature type="domain" description="FlgD/Vpr Ig-like" evidence="7">
    <location>
        <begin position="106"/>
        <end position="172"/>
    </location>
</feature>
<keyword evidence="9" id="KW-1185">Reference proteome</keyword>
<reference evidence="8" key="1">
    <citation type="submission" date="2021-06" db="EMBL/GenBank/DDBJ databases">
        <title>Direct submission.</title>
        <authorList>
            <person name="Lee C.-S."/>
            <person name="Jin L."/>
        </authorList>
    </citation>
    <scope>NUCLEOTIDE SEQUENCE</scope>
    <source>
        <strain evidence="8">Con5</strain>
    </source>
</reference>
<dbReference type="Pfam" id="PF03963">
    <property type="entry name" value="FlgD"/>
    <property type="match status" value="1"/>
</dbReference>
<keyword evidence="3 5" id="KW-1005">Bacterial flagellum biogenesis</keyword>
<evidence type="ECO:0000259" key="7">
    <source>
        <dbReference type="Pfam" id="PF13860"/>
    </source>
</evidence>
<dbReference type="InterPro" id="IPR005648">
    <property type="entry name" value="FlgD"/>
</dbReference>
<comment type="similarity">
    <text evidence="1 5">Belongs to the FlgD family.</text>
</comment>
<dbReference type="RefSeq" id="WP_215506218.1">
    <property type="nucleotide sequence ID" value="NZ_CP076361.1"/>
</dbReference>
<keyword evidence="8" id="KW-0969">Cilium</keyword>
<proteinExistence type="inferred from homology"/>
<dbReference type="EMBL" id="CP076361">
    <property type="protein sequence ID" value="QWK89003.1"/>
    <property type="molecule type" value="Genomic_DNA"/>
</dbReference>
<dbReference type="Proteomes" id="UP000679352">
    <property type="component" value="Chromosome"/>
</dbReference>
<comment type="function">
    <text evidence="4 5">Required for flagellar hook formation. May act as a scaffolding protein.</text>
</comment>
<dbReference type="KEGG" id="gfu:KM031_08850"/>
<feature type="region of interest" description="Disordered" evidence="6">
    <location>
        <begin position="1"/>
        <end position="22"/>
    </location>
</feature>
<keyword evidence="8" id="KW-0966">Cell projection</keyword>
<dbReference type="InterPro" id="IPR025965">
    <property type="entry name" value="FlgD/Vpr_Ig-like"/>
</dbReference>
<dbReference type="Gene3D" id="2.60.40.4070">
    <property type="match status" value="1"/>
</dbReference>
<dbReference type="Gene3D" id="2.30.30.910">
    <property type="match status" value="1"/>
</dbReference>
<dbReference type="GO" id="GO:0044781">
    <property type="term" value="P:bacterial-type flagellum organization"/>
    <property type="evidence" value="ECO:0007669"/>
    <property type="project" value="UniProtKB-UniRule"/>
</dbReference>
<name>A0A975S0K6_9RHOB</name>
<keyword evidence="8" id="KW-0282">Flagellum</keyword>
<evidence type="ECO:0000256" key="5">
    <source>
        <dbReference type="RuleBase" id="RU362076"/>
    </source>
</evidence>
<dbReference type="AlphaFoldDB" id="A0A975S0K6"/>
<feature type="compositionally biased region" description="Polar residues" evidence="6">
    <location>
        <begin position="1"/>
        <end position="13"/>
    </location>
</feature>
<evidence type="ECO:0000313" key="9">
    <source>
        <dbReference type="Proteomes" id="UP000679352"/>
    </source>
</evidence>
<sequence>MQVNAALSASRSGATGPLGRDRTTVASDFQTFLKMMTTQLQNQDPLNPIDSSDYAVQLATFSGVEQQTKTNQLLEAMQTQFGMLGMAQMATWVGSEARAAMPGLITDGQAIALSPNPIAGVDRVVMVVTNAEGEVVNRLDLPKDATEYEWTPVDIEEAPLPDGLYTFTLENYRNGEQLEDTAVELYGRITEVRGGASGMTLLMEGGAEVSVAAVTALRE</sequence>
<evidence type="ECO:0000256" key="2">
    <source>
        <dbReference type="ARBA" id="ARBA00016013"/>
    </source>
</evidence>
<protein>
    <recommendedName>
        <fullName evidence="2 5">Basal-body rod modification protein FlgD</fullName>
    </recommendedName>
</protein>
<evidence type="ECO:0000256" key="1">
    <source>
        <dbReference type="ARBA" id="ARBA00010577"/>
    </source>
</evidence>
<evidence type="ECO:0000256" key="6">
    <source>
        <dbReference type="SAM" id="MobiDB-lite"/>
    </source>
</evidence>
<gene>
    <name evidence="8" type="primary">flgD</name>
    <name evidence="8" type="ORF">KM031_08850</name>
</gene>
<evidence type="ECO:0000256" key="3">
    <source>
        <dbReference type="ARBA" id="ARBA00022795"/>
    </source>
</evidence>
<evidence type="ECO:0000256" key="4">
    <source>
        <dbReference type="ARBA" id="ARBA00024746"/>
    </source>
</evidence>
<evidence type="ECO:0000313" key="8">
    <source>
        <dbReference type="EMBL" id="QWK89003.1"/>
    </source>
</evidence>
<accession>A0A975S0K6</accession>
<organism evidence="8 9">
    <name type="scientific">Gemmobacter fulvus</name>
    <dbReference type="NCBI Taxonomy" id="2840474"/>
    <lineage>
        <taxon>Bacteria</taxon>
        <taxon>Pseudomonadati</taxon>
        <taxon>Pseudomonadota</taxon>
        <taxon>Alphaproteobacteria</taxon>
        <taxon>Rhodobacterales</taxon>
        <taxon>Paracoccaceae</taxon>
        <taxon>Gemmobacter</taxon>
    </lineage>
</organism>